<organism evidence="1">
    <name type="scientific">marine sediment metagenome</name>
    <dbReference type="NCBI Taxonomy" id="412755"/>
    <lineage>
        <taxon>unclassified sequences</taxon>
        <taxon>metagenomes</taxon>
        <taxon>ecological metagenomes</taxon>
    </lineage>
</organism>
<dbReference type="AlphaFoldDB" id="A0A0F8YR20"/>
<accession>A0A0F8YR20</accession>
<sequence>MRDYDLMLRCFEGHFICDVRKAPYMFADAYCKGCKDWVPVDGERQMRRISMALRRMEE</sequence>
<protein>
    <submittedName>
        <fullName evidence="1">Uncharacterized protein</fullName>
    </submittedName>
</protein>
<comment type="caution">
    <text evidence="1">The sequence shown here is derived from an EMBL/GenBank/DDBJ whole genome shotgun (WGS) entry which is preliminary data.</text>
</comment>
<proteinExistence type="predicted"/>
<name>A0A0F8YR20_9ZZZZ</name>
<gene>
    <name evidence="1" type="ORF">LCGC14_3124730</name>
</gene>
<evidence type="ECO:0000313" key="1">
    <source>
        <dbReference type="EMBL" id="KKK50466.1"/>
    </source>
</evidence>
<dbReference type="EMBL" id="LAZR01068010">
    <property type="protein sequence ID" value="KKK50466.1"/>
    <property type="molecule type" value="Genomic_DNA"/>
</dbReference>
<reference evidence="1" key="1">
    <citation type="journal article" date="2015" name="Nature">
        <title>Complex archaea that bridge the gap between prokaryotes and eukaryotes.</title>
        <authorList>
            <person name="Spang A."/>
            <person name="Saw J.H."/>
            <person name="Jorgensen S.L."/>
            <person name="Zaremba-Niedzwiedzka K."/>
            <person name="Martijn J."/>
            <person name="Lind A.E."/>
            <person name="van Eijk R."/>
            <person name="Schleper C."/>
            <person name="Guy L."/>
            <person name="Ettema T.J."/>
        </authorList>
    </citation>
    <scope>NUCLEOTIDE SEQUENCE</scope>
</reference>